<keyword evidence="3" id="KW-1185">Reference proteome</keyword>
<sequence>MKEYGSSIQKMVNYLLTIEDRVTRTRQAHILVELMRQLHPAMKDGQDYYNKLWDDLYIISGFKLDVDSPYPPPSPDVLGKKPQKVGYQYHNLKYKHFGQNINLLIDRAFNTDDADERRAFVSYLVRLMRTFYTTWNKENVEDETIYQSILDISKGKLAPDIALIRSEGLIESSPIERADEQPQRITAQKNNRFSNNYGQQRNRQDRNNGGGNNNRSQFRGGGGNNANNNNRNPFRGGGNNPGNGGGNNRRRGR</sequence>
<evidence type="ECO:0000256" key="1">
    <source>
        <dbReference type="SAM" id="MobiDB-lite"/>
    </source>
</evidence>
<feature type="compositionally biased region" description="Gly residues" evidence="1">
    <location>
        <begin position="235"/>
        <end position="247"/>
    </location>
</feature>
<dbReference type="EMBL" id="JAFMYU010000025">
    <property type="protein sequence ID" value="MBO0933985.1"/>
    <property type="molecule type" value="Genomic_DNA"/>
</dbReference>
<organism evidence="2 3">
    <name type="scientific">Fibrella aquatilis</name>
    <dbReference type="NCBI Taxonomy" id="2817059"/>
    <lineage>
        <taxon>Bacteria</taxon>
        <taxon>Pseudomonadati</taxon>
        <taxon>Bacteroidota</taxon>
        <taxon>Cytophagia</taxon>
        <taxon>Cytophagales</taxon>
        <taxon>Spirosomataceae</taxon>
        <taxon>Fibrella</taxon>
    </lineage>
</organism>
<feature type="compositionally biased region" description="Low complexity" evidence="1">
    <location>
        <begin position="225"/>
        <end position="234"/>
    </location>
</feature>
<dbReference type="InterPro" id="IPR025632">
    <property type="entry name" value="DUF4290"/>
</dbReference>
<proteinExistence type="predicted"/>
<dbReference type="AlphaFoldDB" id="A0A939K348"/>
<dbReference type="Proteomes" id="UP000664795">
    <property type="component" value="Unassembled WGS sequence"/>
</dbReference>
<dbReference type="Pfam" id="PF14123">
    <property type="entry name" value="DUF4290"/>
    <property type="match status" value="1"/>
</dbReference>
<name>A0A939K348_9BACT</name>
<gene>
    <name evidence="2" type="ORF">J2I48_23460</name>
</gene>
<feature type="region of interest" description="Disordered" evidence="1">
    <location>
        <begin position="174"/>
        <end position="253"/>
    </location>
</feature>
<comment type="caution">
    <text evidence="2">The sequence shown here is derived from an EMBL/GenBank/DDBJ whole genome shotgun (WGS) entry which is preliminary data.</text>
</comment>
<evidence type="ECO:0000313" key="2">
    <source>
        <dbReference type="EMBL" id="MBO0933985.1"/>
    </source>
</evidence>
<evidence type="ECO:0000313" key="3">
    <source>
        <dbReference type="Proteomes" id="UP000664795"/>
    </source>
</evidence>
<feature type="compositionally biased region" description="Polar residues" evidence="1">
    <location>
        <begin position="183"/>
        <end position="194"/>
    </location>
</feature>
<dbReference type="RefSeq" id="WP_207337951.1">
    <property type="nucleotide sequence ID" value="NZ_JAFMYU010000025.1"/>
</dbReference>
<reference evidence="2 3" key="1">
    <citation type="submission" date="2021-03" db="EMBL/GenBank/DDBJ databases">
        <title>Fibrella sp. HMF5036 genome sequencing and assembly.</title>
        <authorList>
            <person name="Kang H."/>
            <person name="Kim H."/>
            <person name="Bae S."/>
            <person name="Joh K."/>
        </authorList>
    </citation>
    <scope>NUCLEOTIDE SEQUENCE [LARGE SCALE GENOMIC DNA]</scope>
    <source>
        <strain evidence="2 3">HMF5036</strain>
    </source>
</reference>
<protein>
    <submittedName>
        <fullName evidence="2">DUF4290 domain-containing protein</fullName>
    </submittedName>
</protein>
<accession>A0A939K348</accession>